<evidence type="ECO:0000313" key="8">
    <source>
        <dbReference type="Proteomes" id="UP000051291"/>
    </source>
</evidence>
<evidence type="ECO:0000313" key="7">
    <source>
        <dbReference type="EMBL" id="KRM51487.1"/>
    </source>
</evidence>
<evidence type="ECO:0000256" key="1">
    <source>
        <dbReference type="ARBA" id="ARBA00022512"/>
    </source>
</evidence>
<comment type="caution">
    <text evidence="7">The sequence shown here is derived from an EMBL/GenBank/DDBJ whole genome shotgun (WGS) entry which is preliminary data.</text>
</comment>
<gene>
    <name evidence="7" type="ORF">FC64_GL001297</name>
</gene>
<sequence length="104" mass="10990">MVSKPIENRAVTSKLVVDTRTVSKPTTKQTLKKAESSAVKTVDVTGVNQAKKTTNNSMRSVASKKASLPVTGESSNSLKEIGLVMSSAVLGLLGLFGFADKKKH</sequence>
<dbReference type="AlphaFoldDB" id="A0A0R1ZAP8"/>
<dbReference type="Proteomes" id="UP000051291">
    <property type="component" value="Unassembled WGS sequence"/>
</dbReference>
<keyword evidence="1" id="KW-0134">Cell wall</keyword>
<keyword evidence="8" id="KW-1185">Reference proteome</keyword>
<accession>A0A0R1ZAP8</accession>
<feature type="domain" description="Gram-positive cocci surface proteins LPxTG" evidence="6">
    <location>
        <begin position="68"/>
        <end position="104"/>
    </location>
</feature>
<dbReference type="EMBL" id="AYYZ01000030">
    <property type="protein sequence ID" value="KRM51487.1"/>
    <property type="molecule type" value="Genomic_DNA"/>
</dbReference>
<proteinExistence type="predicted"/>
<evidence type="ECO:0000256" key="5">
    <source>
        <dbReference type="SAM" id="Phobius"/>
    </source>
</evidence>
<keyword evidence="5" id="KW-0812">Transmembrane</keyword>
<reference evidence="7 8" key="1">
    <citation type="journal article" date="2015" name="Genome Announc.">
        <title>Expanding the biotechnology potential of lactobacilli through comparative genomics of 213 strains and associated genera.</title>
        <authorList>
            <person name="Sun Z."/>
            <person name="Harris H.M."/>
            <person name="McCann A."/>
            <person name="Guo C."/>
            <person name="Argimon S."/>
            <person name="Zhang W."/>
            <person name="Yang X."/>
            <person name="Jeffery I.B."/>
            <person name="Cooney J.C."/>
            <person name="Kagawa T.F."/>
            <person name="Liu W."/>
            <person name="Song Y."/>
            <person name="Salvetti E."/>
            <person name="Wrobel A."/>
            <person name="Rasinkangas P."/>
            <person name="Parkhill J."/>
            <person name="Rea M.C."/>
            <person name="O'Sullivan O."/>
            <person name="Ritari J."/>
            <person name="Douillard F.P."/>
            <person name="Paul Ross R."/>
            <person name="Yang R."/>
            <person name="Briner A.E."/>
            <person name="Felis G.E."/>
            <person name="de Vos W.M."/>
            <person name="Barrangou R."/>
            <person name="Klaenhammer T.R."/>
            <person name="Caufield P.W."/>
            <person name="Cui Y."/>
            <person name="Zhang H."/>
            <person name="O'Toole P.W."/>
        </authorList>
    </citation>
    <scope>NUCLEOTIDE SEQUENCE [LARGE SCALE GENOMIC DNA]</scope>
    <source>
        <strain evidence="7 8">DSM 20653</strain>
    </source>
</reference>
<keyword evidence="5" id="KW-1133">Transmembrane helix</keyword>
<dbReference type="InterPro" id="IPR019931">
    <property type="entry name" value="LPXTG_anchor"/>
</dbReference>
<dbReference type="PATRIC" id="fig|1423820.4.peg.1323"/>
<organism evidence="7 8">
    <name type="scientific">Ligilactobacillus araffinosus DSM 20653</name>
    <dbReference type="NCBI Taxonomy" id="1423820"/>
    <lineage>
        <taxon>Bacteria</taxon>
        <taxon>Bacillati</taxon>
        <taxon>Bacillota</taxon>
        <taxon>Bacilli</taxon>
        <taxon>Lactobacillales</taxon>
        <taxon>Lactobacillaceae</taxon>
        <taxon>Ligilactobacillus</taxon>
    </lineage>
</organism>
<keyword evidence="5" id="KW-0472">Membrane</keyword>
<keyword evidence="2" id="KW-0964">Secreted</keyword>
<name>A0A0R1ZAP8_9LACO</name>
<evidence type="ECO:0000256" key="2">
    <source>
        <dbReference type="ARBA" id="ARBA00022525"/>
    </source>
</evidence>
<evidence type="ECO:0000256" key="4">
    <source>
        <dbReference type="ARBA" id="ARBA00023088"/>
    </source>
</evidence>
<keyword evidence="4" id="KW-0572">Peptidoglycan-anchor</keyword>
<protein>
    <recommendedName>
        <fullName evidence="6">Gram-positive cocci surface proteins LPxTG domain-containing protein</fullName>
    </recommendedName>
</protein>
<dbReference type="PROSITE" id="PS50847">
    <property type="entry name" value="GRAM_POS_ANCHORING"/>
    <property type="match status" value="1"/>
</dbReference>
<evidence type="ECO:0000256" key="3">
    <source>
        <dbReference type="ARBA" id="ARBA00022729"/>
    </source>
</evidence>
<evidence type="ECO:0000259" key="6">
    <source>
        <dbReference type="PROSITE" id="PS50847"/>
    </source>
</evidence>
<feature type="transmembrane region" description="Helical" evidence="5">
    <location>
        <begin position="81"/>
        <end position="99"/>
    </location>
</feature>
<keyword evidence="3" id="KW-0732">Signal</keyword>